<dbReference type="Pfam" id="PF02811">
    <property type="entry name" value="PHP"/>
    <property type="match status" value="1"/>
</dbReference>
<dbReference type="SUPFAM" id="SSF89550">
    <property type="entry name" value="PHP domain-like"/>
    <property type="match status" value="1"/>
</dbReference>
<keyword evidence="4 8" id="KW-0028">Amino-acid biosynthesis</keyword>
<reference evidence="11 12" key="1">
    <citation type="submission" date="2024-04" db="EMBL/GenBank/DDBJ databases">
        <title>Phyllosticta paracitricarpa is synonymous to the EU quarantine fungus P. citricarpa based on phylogenomic analyses.</title>
        <authorList>
            <consortium name="Lawrence Berkeley National Laboratory"/>
            <person name="Van Ingen-Buijs V.A."/>
            <person name="Van Westerhoven A.C."/>
            <person name="Haridas S."/>
            <person name="Skiadas P."/>
            <person name="Martin F."/>
            <person name="Groenewald J.Z."/>
            <person name="Crous P.W."/>
            <person name="Seidl M.F."/>
        </authorList>
    </citation>
    <scope>NUCLEOTIDE SEQUENCE [LARGE SCALE GENOMIC DNA]</scope>
    <source>
        <strain evidence="11 12">CBS 122670</strain>
    </source>
</reference>
<evidence type="ECO:0000256" key="2">
    <source>
        <dbReference type="ARBA" id="ARBA00009152"/>
    </source>
</evidence>
<dbReference type="CDD" id="cd12110">
    <property type="entry name" value="PHP_HisPPase_Hisj_like"/>
    <property type="match status" value="1"/>
</dbReference>
<proteinExistence type="inferred from homology"/>
<evidence type="ECO:0000313" key="12">
    <source>
        <dbReference type="Proteomes" id="UP001365128"/>
    </source>
</evidence>
<dbReference type="EMBL" id="JBBPDW010000023">
    <property type="protein sequence ID" value="KAK7541786.1"/>
    <property type="molecule type" value="Genomic_DNA"/>
</dbReference>
<feature type="compositionally biased region" description="Polar residues" evidence="9">
    <location>
        <begin position="313"/>
        <end position="325"/>
    </location>
</feature>
<dbReference type="InterPro" id="IPR004013">
    <property type="entry name" value="PHP_dom"/>
</dbReference>
<dbReference type="Proteomes" id="UP001365128">
    <property type="component" value="Unassembled WGS sequence"/>
</dbReference>
<evidence type="ECO:0000256" key="8">
    <source>
        <dbReference type="RuleBase" id="RU366003"/>
    </source>
</evidence>
<organism evidence="11 12">
    <name type="scientific">Phyllosticta citricarpa</name>
    <dbReference type="NCBI Taxonomy" id="55181"/>
    <lineage>
        <taxon>Eukaryota</taxon>
        <taxon>Fungi</taxon>
        <taxon>Dikarya</taxon>
        <taxon>Ascomycota</taxon>
        <taxon>Pezizomycotina</taxon>
        <taxon>Dothideomycetes</taxon>
        <taxon>Dothideomycetes incertae sedis</taxon>
        <taxon>Botryosphaeriales</taxon>
        <taxon>Phyllostictaceae</taxon>
        <taxon>Phyllosticta</taxon>
    </lineage>
</organism>
<name>A0ABR1M3Z7_9PEZI</name>
<comment type="catalytic activity">
    <reaction evidence="7 8">
        <text>L-histidinol phosphate + H2O = L-histidinol + phosphate</text>
        <dbReference type="Rhea" id="RHEA:14465"/>
        <dbReference type="ChEBI" id="CHEBI:15377"/>
        <dbReference type="ChEBI" id="CHEBI:43474"/>
        <dbReference type="ChEBI" id="CHEBI:57699"/>
        <dbReference type="ChEBI" id="CHEBI:57980"/>
        <dbReference type="EC" id="3.1.3.15"/>
    </reaction>
</comment>
<accession>A0ABR1M3Z7</accession>
<dbReference type="PANTHER" id="PTHR21039">
    <property type="entry name" value="HISTIDINOL PHOSPHATASE-RELATED"/>
    <property type="match status" value="1"/>
</dbReference>
<evidence type="ECO:0000256" key="9">
    <source>
        <dbReference type="SAM" id="MobiDB-lite"/>
    </source>
</evidence>
<dbReference type="Gene3D" id="3.20.20.140">
    <property type="entry name" value="Metal-dependent hydrolases"/>
    <property type="match status" value="1"/>
</dbReference>
<comment type="similarity">
    <text evidence="2 8">Belongs to the PHP hydrolase family. HisK subfamily.</text>
</comment>
<evidence type="ECO:0000313" key="11">
    <source>
        <dbReference type="EMBL" id="KAK7541786.1"/>
    </source>
</evidence>
<keyword evidence="5 8" id="KW-0378">Hydrolase</keyword>
<evidence type="ECO:0000256" key="1">
    <source>
        <dbReference type="ARBA" id="ARBA00004970"/>
    </source>
</evidence>
<dbReference type="InterPro" id="IPR016195">
    <property type="entry name" value="Pol/histidinol_Pase-like"/>
</dbReference>
<evidence type="ECO:0000259" key="10">
    <source>
        <dbReference type="Pfam" id="PF02811"/>
    </source>
</evidence>
<dbReference type="NCBIfam" id="TIGR01856">
    <property type="entry name" value="hisJ_fam"/>
    <property type="match status" value="1"/>
</dbReference>
<keyword evidence="6 8" id="KW-0368">Histidine biosynthesis</keyword>
<gene>
    <name evidence="11" type="ORF">IWX46DRAFT_604903</name>
</gene>
<protein>
    <recommendedName>
        <fullName evidence="3 8">Histidinol-phosphatase</fullName>
        <shortName evidence="8">HolPase</shortName>
        <ecNumber evidence="3 8">3.1.3.15</ecNumber>
    </recommendedName>
</protein>
<dbReference type="EC" id="3.1.3.15" evidence="3 8"/>
<feature type="domain" description="PHP" evidence="10">
    <location>
        <begin position="5"/>
        <end position="213"/>
    </location>
</feature>
<dbReference type="PANTHER" id="PTHR21039:SF0">
    <property type="entry name" value="HISTIDINOL-PHOSPHATASE"/>
    <property type="match status" value="1"/>
</dbReference>
<comment type="caution">
    <text evidence="11">The sequence shown here is derived from an EMBL/GenBank/DDBJ whole genome shotgun (WGS) entry which is preliminary data.</text>
</comment>
<sequence length="325" mass="36915">MPFSHHSHSGQFCAHAKGTLEEMIQAAVAKGFDTFALTEHMPRDDEDLYPEEQGQTSAQGLTQLFDDYYREAQRLREKYQSQIHILIGFEAEWIRPSSLARTKALLEQYRFDLFIGSVHHTHTVPIDFDQPMYVEARARSSGTDEGLFEFYYDAQYDMLQALRPPMVGHFDLIRLLSDEPNRDPRTWDTIWAKMLRNLEYIADYGGLLEINTAGLRKGLAEPYPSASLCRIFLQRGGRFTLSDDSHQVGHVGTNYHKLPDFLESAGIQEVYRFVKAAETRDERFPGINVEAVSVRDIVAKHASVSGSPDKLDSQQTSMTGAKTST</sequence>
<feature type="region of interest" description="Disordered" evidence="9">
    <location>
        <begin position="304"/>
        <end position="325"/>
    </location>
</feature>
<evidence type="ECO:0000256" key="6">
    <source>
        <dbReference type="ARBA" id="ARBA00023102"/>
    </source>
</evidence>
<evidence type="ECO:0000256" key="3">
    <source>
        <dbReference type="ARBA" id="ARBA00013085"/>
    </source>
</evidence>
<evidence type="ECO:0000256" key="7">
    <source>
        <dbReference type="ARBA" id="ARBA00049158"/>
    </source>
</evidence>
<evidence type="ECO:0000256" key="5">
    <source>
        <dbReference type="ARBA" id="ARBA00022801"/>
    </source>
</evidence>
<keyword evidence="12" id="KW-1185">Reference proteome</keyword>
<comment type="pathway">
    <text evidence="1 8">Amino-acid biosynthesis; L-histidine biosynthesis; L-histidine from 5-phospho-alpha-D-ribose 1-diphosphate: step 8/9.</text>
</comment>
<dbReference type="InterPro" id="IPR010140">
    <property type="entry name" value="Histidinol_P_phosphatase_HisJ"/>
</dbReference>
<evidence type="ECO:0000256" key="4">
    <source>
        <dbReference type="ARBA" id="ARBA00022605"/>
    </source>
</evidence>